<reference evidence="1 2" key="1">
    <citation type="submission" date="2018-05" db="EMBL/GenBank/DDBJ databases">
        <title>Chitinophaga sp. K3CV102501T nov., isolated from isolated from a monsoon evergreen broad-leaved forest soil.</title>
        <authorList>
            <person name="Lv Y."/>
        </authorList>
    </citation>
    <scope>NUCLEOTIDE SEQUENCE [LARGE SCALE GENOMIC DNA]</scope>
    <source>
        <strain evidence="1 2">GDMCC 1.1325</strain>
    </source>
</reference>
<comment type="caution">
    <text evidence="1">The sequence shown here is derived from an EMBL/GenBank/DDBJ whole genome shotgun (WGS) entry which is preliminary data.</text>
</comment>
<evidence type="ECO:0000313" key="2">
    <source>
        <dbReference type="Proteomes" id="UP000253410"/>
    </source>
</evidence>
<dbReference type="AlphaFoldDB" id="A0A365XT46"/>
<evidence type="ECO:0000313" key="1">
    <source>
        <dbReference type="EMBL" id="RBL89547.1"/>
    </source>
</evidence>
<dbReference type="EMBL" id="QFFJ01000002">
    <property type="protein sequence ID" value="RBL89547.1"/>
    <property type="molecule type" value="Genomic_DNA"/>
</dbReference>
<dbReference type="NCBIfam" id="NF038153">
    <property type="entry name" value="lant_leader_L1a"/>
    <property type="match status" value="1"/>
</dbReference>
<keyword evidence="2" id="KW-1185">Reference proteome</keyword>
<dbReference type="InterPro" id="IPR058238">
    <property type="entry name" value="Lant_leader_dom"/>
</dbReference>
<accession>A0A365XT46</accession>
<name>A0A365XT46_9BACT</name>
<protein>
    <submittedName>
        <fullName evidence="1">Uncharacterized protein</fullName>
    </submittedName>
</protein>
<dbReference type="Proteomes" id="UP000253410">
    <property type="component" value="Unassembled WGS sequence"/>
</dbReference>
<proteinExistence type="predicted"/>
<sequence length="86" mass="9796">MYAEQPPQGVTAWLKTGEDIMKTIVMKKKKISLEKKLSLHKETIASLSEQQKNGLKGGIKTEFYSNITWDPWVTCETHAKPDQVCM</sequence>
<gene>
    <name evidence="1" type="ORF">DF182_23855</name>
</gene>
<organism evidence="1 2">
    <name type="scientific">Chitinophaga flava</name>
    <dbReference type="NCBI Taxonomy" id="2259036"/>
    <lineage>
        <taxon>Bacteria</taxon>
        <taxon>Pseudomonadati</taxon>
        <taxon>Bacteroidota</taxon>
        <taxon>Chitinophagia</taxon>
        <taxon>Chitinophagales</taxon>
        <taxon>Chitinophagaceae</taxon>
        <taxon>Chitinophaga</taxon>
    </lineage>
</organism>